<protein>
    <submittedName>
        <fullName evidence="1">Uncharacterized protein</fullName>
    </submittedName>
</protein>
<evidence type="ECO:0000313" key="1">
    <source>
        <dbReference type="EMBL" id="JAE26273.1"/>
    </source>
</evidence>
<sequence length="62" mass="7256">MLFHFLYRCTSPSLHDPLKLLYTLISQRSKEEQTNHKRVSQVGKDQKKSILYHGLFFGSCLS</sequence>
<accession>A0A0A9H065</accession>
<name>A0A0A9H065_ARUDO</name>
<dbReference type="AlphaFoldDB" id="A0A0A9H065"/>
<proteinExistence type="predicted"/>
<dbReference type="EMBL" id="GBRH01171623">
    <property type="protein sequence ID" value="JAE26273.1"/>
    <property type="molecule type" value="Transcribed_RNA"/>
</dbReference>
<reference evidence="1" key="2">
    <citation type="journal article" date="2015" name="Data Brief">
        <title>Shoot transcriptome of the giant reed, Arundo donax.</title>
        <authorList>
            <person name="Barrero R.A."/>
            <person name="Guerrero F.D."/>
            <person name="Moolhuijzen P."/>
            <person name="Goolsby J.A."/>
            <person name="Tidwell J."/>
            <person name="Bellgard S.E."/>
            <person name="Bellgard M.I."/>
        </authorList>
    </citation>
    <scope>NUCLEOTIDE SEQUENCE</scope>
    <source>
        <tissue evidence="1">Shoot tissue taken approximately 20 cm above the soil surface</tissue>
    </source>
</reference>
<organism evidence="1">
    <name type="scientific">Arundo donax</name>
    <name type="common">Giant reed</name>
    <name type="synonym">Donax arundinaceus</name>
    <dbReference type="NCBI Taxonomy" id="35708"/>
    <lineage>
        <taxon>Eukaryota</taxon>
        <taxon>Viridiplantae</taxon>
        <taxon>Streptophyta</taxon>
        <taxon>Embryophyta</taxon>
        <taxon>Tracheophyta</taxon>
        <taxon>Spermatophyta</taxon>
        <taxon>Magnoliopsida</taxon>
        <taxon>Liliopsida</taxon>
        <taxon>Poales</taxon>
        <taxon>Poaceae</taxon>
        <taxon>PACMAD clade</taxon>
        <taxon>Arundinoideae</taxon>
        <taxon>Arundineae</taxon>
        <taxon>Arundo</taxon>
    </lineage>
</organism>
<reference evidence="1" key="1">
    <citation type="submission" date="2014-09" db="EMBL/GenBank/DDBJ databases">
        <authorList>
            <person name="Magalhaes I.L.F."/>
            <person name="Oliveira U."/>
            <person name="Santos F.R."/>
            <person name="Vidigal T.H.D.A."/>
            <person name="Brescovit A.D."/>
            <person name="Santos A.J."/>
        </authorList>
    </citation>
    <scope>NUCLEOTIDE SEQUENCE</scope>
    <source>
        <tissue evidence="1">Shoot tissue taken approximately 20 cm above the soil surface</tissue>
    </source>
</reference>